<name>A0ABP6LZT9_9MICC</name>
<evidence type="ECO:0000256" key="1">
    <source>
        <dbReference type="SAM" id="MobiDB-lite"/>
    </source>
</evidence>
<dbReference type="RefSeq" id="WP_344681181.1">
    <property type="nucleotide sequence ID" value="NZ_BAAAVT010000013.1"/>
</dbReference>
<dbReference type="EMBL" id="BAAAVT010000013">
    <property type="protein sequence ID" value="GAA3068405.1"/>
    <property type="molecule type" value="Genomic_DNA"/>
</dbReference>
<keyword evidence="2" id="KW-1133">Transmembrane helix</keyword>
<sequence>MKGRHTTTGHQDPPHRTVEEAREMTIRAPYRTIAAMGGALLVMLLPGPEAAAAGEDTVQDTVQEPVLQGEEITGGSNPGDAVALSSGTQYLDEFTTGTLHYRIPREVAHSTLHVGITTLGQSGDGDQVRVEMGTWEGDLCASDTISSSASGFLDHLRTTHVAAGPPLDGGADGTCGSSEEIVLTIELNADPEDAVSVGQPLEILVYEEPRPVRLGELPPPDEGFDHDWRDIGRDVSGALEIEPGRSFGMAPELEPGSTYEVTIRPGETQIFRVPVDWGERLQAEAFFPEPDEHLADRLAGMGSVSLAVTNPLRALVDHDSGTLSTSSATQSRVSPGPVRWFNREFNYNMLAGDHYLVVTADEHDASDSLSLFYRLTLDTFGEAGDGAPAYPDDYEGAWPTFSGGEVTADGPGTGALTRISALGDSTAVVAVLAVVGLLLIGSGSIVLVRVIRDPRPLPDGAGPAPWQGPAPQGPTPQGQQVYGAGPYGQPPSSPSRYGQRPYDQRPPAGGAAPEQPSWGRGPEQH</sequence>
<accession>A0ABP6LZT9</accession>
<feature type="transmembrane region" description="Helical" evidence="2">
    <location>
        <begin position="427"/>
        <end position="448"/>
    </location>
</feature>
<protein>
    <recommendedName>
        <fullName evidence="5">Peptidase</fullName>
    </recommendedName>
</protein>
<proteinExistence type="predicted"/>
<keyword evidence="4" id="KW-1185">Reference proteome</keyword>
<evidence type="ECO:0008006" key="5">
    <source>
        <dbReference type="Google" id="ProtNLM"/>
    </source>
</evidence>
<reference evidence="4" key="1">
    <citation type="journal article" date="2019" name="Int. J. Syst. Evol. Microbiol.">
        <title>The Global Catalogue of Microorganisms (GCM) 10K type strain sequencing project: providing services to taxonomists for standard genome sequencing and annotation.</title>
        <authorList>
            <consortium name="The Broad Institute Genomics Platform"/>
            <consortium name="The Broad Institute Genome Sequencing Center for Infectious Disease"/>
            <person name="Wu L."/>
            <person name="Ma J."/>
        </authorList>
    </citation>
    <scope>NUCLEOTIDE SEQUENCE [LARGE SCALE GENOMIC DNA]</scope>
    <source>
        <strain evidence="4">JCM 14309</strain>
    </source>
</reference>
<evidence type="ECO:0000313" key="4">
    <source>
        <dbReference type="Proteomes" id="UP001500236"/>
    </source>
</evidence>
<keyword evidence="2" id="KW-0812">Transmembrane</keyword>
<keyword evidence="2" id="KW-0472">Membrane</keyword>
<evidence type="ECO:0000256" key="2">
    <source>
        <dbReference type="SAM" id="Phobius"/>
    </source>
</evidence>
<feature type="region of interest" description="Disordered" evidence="1">
    <location>
        <begin position="458"/>
        <end position="525"/>
    </location>
</feature>
<dbReference type="Proteomes" id="UP001500236">
    <property type="component" value="Unassembled WGS sequence"/>
</dbReference>
<evidence type="ECO:0000313" key="3">
    <source>
        <dbReference type="EMBL" id="GAA3068405.1"/>
    </source>
</evidence>
<comment type="caution">
    <text evidence="3">The sequence shown here is derived from an EMBL/GenBank/DDBJ whole genome shotgun (WGS) entry which is preliminary data.</text>
</comment>
<gene>
    <name evidence="3" type="ORF">GCM10010529_21270</name>
</gene>
<organism evidence="3 4">
    <name type="scientific">Nesterenkonia aethiopica</name>
    <dbReference type="NCBI Taxonomy" id="269144"/>
    <lineage>
        <taxon>Bacteria</taxon>
        <taxon>Bacillati</taxon>
        <taxon>Actinomycetota</taxon>
        <taxon>Actinomycetes</taxon>
        <taxon>Micrococcales</taxon>
        <taxon>Micrococcaceae</taxon>
        <taxon>Nesterenkonia</taxon>
    </lineage>
</organism>